<feature type="region of interest" description="Disordered" evidence="1">
    <location>
        <begin position="292"/>
        <end position="352"/>
    </location>
</feature>
<proteinExistence type="predicted"/>
<keyword evidence="3" id="KW-0732">Signal</keyword>
<evidence type="ECO:0000256" key="1">
    <source>
        <dbReference type="SAM" id="MobiDB-lite"/>
    </source>
</evidence>
<sequence length="432" mass="48196">MILFITLLMLINYAKCTIKERCPWLPRSRTDRSTYDPLKLTHCRDLGQKYGRKGRQGRVVFGVPPKAHEGGPLSTADLRHLAQQSKSIGRFLFPVAKNRSSIKILFELKVGHKTDVLPATVVASAESIFYGMNVAKVLIVLDMGQLCARDQFCKTKVKNLRQQNRILVFFINYNRGQNSFDDFEFVKSDDLIDNLRFNEMLADCVCKILDDGGHLVGDSTTTTLSTLTKRTGKLSITSNGHVIVYGADSEGAVVTRSPLFLILVLCCSAGAVLTILIAVLVLYSCREKRRRSSTQSLRTSKSRTDSIIDDVESNKNRKAKIANKTTTTPPPPPSKTTTTPSPPPKNNSNDRLYLKSTEYSPAAPGDQAEIKPAKKDVDHMISKVVKGHPIKKKMQNYERSSNFCEVGGEIEFIEGGEQILRRSWTSPERGKR</sequence>
<feature type="compositionally biased region" description="Pro residues" evidence="1">
    <location>
        <begin position="328"/>
        <end position="345"/>
    </location>
</feature>
<dbReference type="Proteomes" id="UP000887565">
    <property type="component" value="Unplaced"/>
</dbReference>
<keyword evidence="2" id="KW-0812">Transmembrane</keyword>
<evidence type="ECO:0000256" key="3">
    <source>
        <dbReference type="SAM" id="SignalP"/>
    </source>
</evidence>
<feature type="signal peptide" evidence="3">
    <location>
        <begin position="1"/>
        <end position="16"/>
    </location>
</feature>
<feature type="transmembrane region" description="Helical" evidence="2">
    <location>
        <begin position="259"/>
        <end position="283"/>
    </location>
</feature>
<feature type="chain" id="PRO_5037263548" evidence="3">
    <location>
        <begin position="17"/>
        <end position="432"/>
    </location>
</feature>
<dbReference type="AlphaFoldDB" id="A0A915JYF7"/>
<dbReference type="WBParaSite" id="nRc.2.0.1.t31491-RA">
    <property type="protein sequence ID" value="nRc.2.0.1.t31491-RA"/>
    <property type="gene ID" value="nRc.2.0.1.g31491"/>
</dbReference>
<accession>A0A915JYF7</accession>
<protein>
    <submittedName>
        <fullName evidence="5">Uncharacterized protein</fullName>
    </submittedName>
</protein>
<evidence type="ECO:0000313" key="5">
    <source>
        <dbReference type="WBParaSite" id="nRc.2.0.1.t31491-RA"/>
    </source>
</evidence>
<keyword evidence="2" id="KW-1133">Transmembrane helix</keyword>
<evidence type="ECO:0000313" key="4">
    <source>
        <dbReference type="Proteomes" id="UP000887565"/>
    </source>
</evidence>
<organism evidence="4 5">
    <name type="scientific">Romanomermis culicivorax</name>
    <name type="common">Nematode worm</name>
    <dbReference type="NCBI Taxonomy" id="13658"/>
    <lineage>
        <taxon>Eukaryota</taxon>
        <taxon>Metazoa</taxon>
        <taxon>Ecdysozoa</taxon>
        <taxon>Nematoda</taxon>
        <taxon>Enoplea</taxon>
        <taxon>Dorylaimia</taxon>
        <taxon>Mermithida</taxon>
        <taxon>Mermithoidea</taxon>
        <taxon>Mermithidae</taxon>
        <taxon>Romanomermis</taxon>
    </lineage>
</organism>
<keyword evidence="2" id="KW-0472">Membrane</keyword>
<keyword evidence="4" id="KW-1185">Reference proteome</keyword>
<evidence type="ECO:0000256" key="2">
    <source>
        <dbReference type="SAM" id="Phobius"/>
    </source>
</evidence>
<reference evidence="5" key="1">
    <citation type="submission" date="2022-11" db="UniProtKB">
        <authorList>
            <consortium name="WormBaseParasite"/>
        </authorList>
    </citation>
    <scope>IDENTIFICATION</scope>
</reference>
<name>A0A915JYF7_ROMCU</name>